<keyword evidence="2" id="KW-1185">Reference proteome</keyword>
<name>A0ACC1HLH4_9FUNG</name>
<dbReference type="EMBL" id="JAMZIH010005698">
    <property type="protein sequence ID" value="KAJ1674769.1"/>
    <property type="molecule type" value="Genomic_DNA"/>
</dbReference>
<accession>A0ACC1HLH4</accession>
<proteinExistence type="predicted"/>
<comment type="caution">
    <text evidence="1">The sequence shown here is derived from an EMBL/GenBank/DDBJ whole genome shotgun (WGS) entry which is preliminary data.</text>
</comment>
<reference evidence="1" key="1">
    <citation type="submission" date="2022-06" db="EMBL/GenBank/DDBJ databases">
        <title>Phylogenomic reconstructions and comparative analyses of Kickxellomycotina fungi.</title>
        <authorList>
            <person name="Reynolds N.K."/>
            <person name="Stajich J.E."/>
            <person name="Barry K."/>
            <person name="Grigoriev I.V."/>
            <person name="Crous P."/>
            <person name="Smith M.E."/>
        </authorList>
    </citation>
    <scope>NUCLEOTIDE SEQUENCE</scope>
    <source>
        <strain evidence="1">RSA 2271</strain>
    </source>
</reference>
<evidence type="ECO:0000313" key="2">
    <source>
        <dbReference type="Proteomes" id="UP001145114"/>
    </source>
</evidence>
<protein>
    <submittedName>
        <fullName evidence="1">Uncharacterized protein</fullName>
    </submittedName>
</protein>
<organism evidence="1 2">
    <name type="scientific">Spiromyces aspiralis</name>
    <dbReference type="NCBI Taxonomy" id="68401"/>
    <lineage>
        <taxon>Eukaryota</taxon>
        <taxon>Fungi</taxon>
        <taxon>Fungi incertae sedis</taxon>
        <taxon>Zoopagomycota</taxon>
        <taxon>Kickxellomycotina</taxon>
        <taxon>Kickxellomycetes</taxon>
        <taxon>Kickxellales</taxon>
        <taxon>Kickxellaceae</taxon>
        <taxon>Spiromyces</taxon>
    </lineage>
</organism>
<dbReference type="Proteomes" id="UP001145114">
    <property type="component" value="Unassembled WGS sequence"/>
</dbReference>
<gene>
    <name evidence="1" type="ORF">EV182_002598</name>
</gene>
<evidence type="ECO:0000313" key="1">
    <source>
        <dbReference type="EMBL" id="KAJ1674769.1"/>
    </source>
</evidence>
<sequence>MADTLTSSKRRRVGATYGRQRSTGTPLSSPVAPTRTRRLGHSGSELDLATEFDSRRARPLDHSSDSDSGHGSTTSSESCATNATSKKRRTANYTLLNVYGTPLRRPAKRPKPSRAPTGARSRPNLEQTFLDFGQKPLAPLRCPECSMTYQRGQPDDEALHRSYHKVYLLKQHAPLNMTMSGWKDCDQVTQMQLASPSPRSEQEWGRNKQQTVTGVDSPSPFVRITKGHQQSVPAKQAVINSNNKGRSQQILDAKATQVAVAIVATTVQSAKHLKRRAVEILNHINDELGASRLHIDEFESRNCKIYLAVDQQTNAVYGCVLAEPANVAYRVVVSREGGDSGDGDKCDGSAVLGPGQRANIPQVRSLDDTVRIEAESYPVACGISRIWVSPRARRSGIASALLDAVRKSFAYGCQLSKSDIAFTQPTTQGRLLAESYMERPDFFVYIEA</sequence>